<dbReference type="RefSeq" id="YP_010053997.1">
    <property type="nucleotide sequence ID" value="NC_054647.1"/>
</dbReference>
<organism evidence="1 2">
    <name type="scientific">Salmonella phage Akira</name>
    <dbReference type="NCBI Taxonomy" id="2562461"/>
    <lineage>
        <taxon>Viruses</taxon>
        <taxon>Duplodnaviria</taxon>
        <taxon>Heunggongvirae</taxon>
        <taxon>Uroviricota</taxon>
        <taxon>Caudoviricetes</taxon>
        <taxon>Akiravirus</taxon>
        <taxon>Akiravirus akira</taxon>
    </lineage>
</organism>
<name>A0A4D6E057_9CAUD</name>
<proteinExistence type="predicted"/>
<evidence type="ECO:0000313" key="2">
    <source>
        <dbReference type="Proteomes" id="UP000297139"/>
    </source>
</evidence>
<dbReference type="GeneID" id="64469674"/>
<dbReference type="Proteomes" id="UP000297139">
    <property type="component" value="Segment"/>
</dbReference>
<reference evidence="2" key="1">
    <citation type="submission" date="2019-03" db="EMBL/GenBank/DDBJ databases">
        <authorList>
            <person name="Olsen N.S."/>
            <person name="Kot W."/>
            <person name="Hansen L.H."/>
        </authorList>
    </citation>
    <scope>NUCLEOTIDE SEQUENCE [LARGE SCALE GENOMIC DNA]</scope>
</reference>
<sequence>MWLVFNVGCIECGVSSNVVAVYPTEQEANAVAEKLNEVHSWREGGQNSYEAFKLGELY</sequence>
<evidence type="ECO:0000313" key="1">
    <source>
        <dbReference type="EMBL" id="QBZ71466.1"/>
    </source>
</evidence>
<keyword evidence="2" id="KW-1185">Reference proteome</keyword>
<accession>A0A4D6E057</accession>
<dbReference type="EMBL" id="MK599416">
    <property type="protein sequence ID" value="QBZ71466.1"/>
    <property type="molecule type" value="Genomic_DNA"/>
</dbReference>
<protein>
    <submittedName>
        <fullName evidence="1">Uncharacterized protein</fullName>
    </submittedName>
</protein>
<dbReference type="KEGG" id="vg:64469674"/>